<dbReference type="Gene3D" id="3.40.50.720">
    <property type="entry name" value="NAD(P)-binding Rossmann-like Domain"/>
    <property type="match status" value="1"/>
</dbReference>
<evidence type="ECO:0000313" key="2">
    <source>
        <dbReference type="EMBL" id="ADB86379.1"/>
    </source>
</evidence>
<reference evidence="3" key="1">
    <citation type="journal article" date="2009" name="Proc. Natl. Acad. Sci. U.S.A.">
        <title>Biogeography of the Sulfolobus islandicus pan-genome.</title>
        <authorList>
            <person name="Reno M.L."/>
            <person name="Held N.L."/>
            <person name="Fields C.J."/>
            <person name="Burke P.V."/>
            <person name="Whitaker R.J."/>
        </authorList>
    </citation>
    <scope>NUCLEOTIDE SEQUENCE [LARGE SCALE GENOMIC DNA]</scope>
    <source>
        <strain evidence="3">L.D.8.5 / Lassen #2</strain>
    </source>
</reference>
<dbReference type="EMBL" id="CP001731">
    <property type="protein sequence ID" value="ADB86379.1"/>
    <property type="molecule type" value="Genomic_DNA"/>
</dbReference>
<evidence type="ECO:0000313" key="3">
    <source>
        <dbReference type="Proteomes" id="UP000001404"/>
    </source>
</evidence>
<dbReference type="HOGENOM" id="CLU_045518_1_0_2"/>
<dbReference type="SUPFAM" id="SSF51735">
    <property type="entry name" value="NAD(P)-binding Rossmann-fold domains"/>
    <property type="match status" value="1"/>
</dbReference>
<dbReference type="CDD" id="cd05254">
    <property type="entry name" value="dTDP_HR_like_SDR_e"/>
    <property type="match status" value="1"/>
</dbReference>
<dbReference type="Pfam" id="PF04321">
    <property type="entry name" value="RmlD_sub_bind"/>
    <property type="match status" value="1"/>
</dbReference>
<sequence>MRLFNILFLYLKILKILNLTGTLLIGKNAFICALYYFLLMRIMIIGASGQLGLELSRKLSNYELIKTFALHELSEGLRLDLTDYLSLEDFIIKKKPEIIINAAALTDVDRCEVERDKAFKINAEAVRHIVRASRVIEAYLIQISTDYVFDGNKGLYKEDDLPNPINYYGLTKLLGENYASSYDDTLIVRTSGVFRNKGFPVYVYKNLKEGKEVLAFKGFYSPISATKLAEAINELVTYKKTGIINIAGERISRYDLAQKIKELYNLSGKVIEVDRIEGWIAKRPFDSSLDILKAKKLVSIDFYSTDENLKHMVI</sequence>
<accession>D2PGW8</accession>
<dbReference type="KEGG" id="sii:LD85_0643"/>
<dbReference type="AlphaFoldDB" id="D2PGW8"/>
<dbReference type="Proteomes" id="UP000001404">
    <property type="component" value="Chromosome"/>
</dbReference>
<proteinExistence type="predicted"/>
<dbReference type="InterPro" id="IPR029903">
    <property type="entry name" value="RmlD-like-bd"/>
</dbReference>
<dbReference type="InterPro" id="IPR036291">
    <property type="entry name" value="NAD(P)-bd_dom_sf"/>
</dbReference>
<dbReference type="Gene3D" id="3.90.25.10">
    <property type="entry name" value="UDP-galactose 4-epimerase, domain 1"/>
    <property type="match status" value="1"/>
</dbReference>
<name>D2PGW8_SACI9</name>
<feature type="domain" description="RmlD-like substrate binding" evidence="1">
    <location>
        <begin position="40"/>
        <end position="313"/>
    </location>
</feature>
<organism evidence="2 3">
    <name type="scientific">Saccharolobus islandicus (strain L.D.8.5 / Lassen #2)</name>
    <name type="common">Sulfolobus islandicus</name>
    <dbReference type="NCBI Taxonomy" id="425944"/>
    <lineage>
        <taxon>Archaea</taxon>
        <taxon>Thermoproteota</taxon>
        <taxon>Thermoprotei</taxon>
        <taxon>Sulfolobales</taxon>
        <taxon>Sulfolobaceae</taxon>
        <taxon>Saccharolobus</taxon>
    </lineage>
</organism>
<dbReference type="PANTHER" id="PTHR43242">
    <property type="entry name" value="NAD(P)-BINDING ROSSMANN-FOLD SUPERFAMILY PROTEIN"/>
    <property type="match status" value="1"/>
</dbReference>
<dbReference type="PANTHER" id="PTHR43242:SF1">
    <property type="entry name" value="NAD(P)-BINDING ROSSMANN-FOLD SUPERFAMILY PROTEIN"/>
    <property type="match status" value="1"/>
</dbReference>
<evidence type="ECO:0000259" key="1">
    <source>
        <dbReference type="Pfam" id="PF04321"/>
    </source>
</evidence>
<gene>
    <name evidence="2" type="ordered locus">LD85_0643</name>
</gene>
<protein>
    <recommendedName>
        <fullName evidence="1">RmlD-like substrate binding domain-containing protein</fullName>
    </recommendedName>
</protein>